<protein>
    <submittedName>
        <fullName evidence="1">Uncharacterized protein</fullName>
    </submittedName>
</protein>
<evidence type="ECO:0000313" key="2">
    <source>
        <dbReference type="Proteomes" id="UP000276133"/>
    </source>
</evidence>
<comment type="caution">
    <text evidence="1">The sequence shown here is derived from an EMBL/GenBank/DDBJ whole genome shotgun (WGS) entry which is preliminary data.</text>
</comment>
<dbReference type="Proteomes" id="UP000276133">
    <property type="component" value="Unassembled WGS sequence"/>
</dbReference>
<sequence>MLQKSDPMVRCLNYKIEGNVHAPPKIFQLNSFVKLVLVSRCEQMKRIFLKSRVYAQCEHSLN</sequence>
<organism evidence="1 2">
    <name type="scientific">Brachionus plicatilis</name>
    <name type="common">Marine rotifer</name>
    <name type="synonym">Brachionus muelleri</name>
    <dbReference type="NCBI Taxonomy" id="10195"/>
    <lineage>
        <taxon>Eukaryota</taxon>
        <taxon>Metazoa</taxon>
        <taxon>Spiralia</taxon>
        <taxon>Gnathifera</taxon>
        <taxon>Rotifera</taxon>
        <taxon>Eurotatoria</taxon>
        <taxon>Monogononta</taxon>
        <taxon>Pseudotrocha</taxon>
        <taxon>Ploima</taxon>
        <taxon>Brachionidae</taxon>
        <taxon>Brachionus</taxon>
    </lineage>
</organism>
<proteinExistence type="predicted"/>
<reference evidence="1 2" key="1">
    <citation type="journal article" date="2018" name="Sci. Rep.">
        <title>Genomic signatures of local adaptation to the degree of environmental predictability in rotifers.</title>
        <authorList>
            <person name="Franch-Gras L."/>
            <person name="Hahn C."/>
            <person name="Garcia-Roger E.M."/>
            <person name="Carmona M.J."/>
            <person name="Serra M."/>
            <person name="Gomez A."/>
        </authorList>
    </citation>
    <scope>NUCLEOTIDE SEQUENCE [LARGE SCALE GENOMIC DNA]</scope>
    <source>
        <strain evidence="1">HYR1</strain>
    </source>
</reference>
<keyword evidence="2" id="KW-1185">Reference proteome</keyword>
<accession>A0A3M7RFN4</accession>
<dbReference type="AlphaFoldDB" id="A0A3M7RFN4"/>
<dbReference type="EMBL" id="REGN01003547">
    <property type="protein sequence ID" value="RNA22058.1"/>
    <property type="molecule type" value="Genomic_DNA"/>
</dbReference>
<evidence type="ECO:0000313" key="1">
    <source>
        <dbReference type="EMBL" id="RNA22058.1"/>
    </source>
</evidence>
<gene>
    <name evidence="1" type="ORF">BpHYR1_032988</name>
</gene>
<name>A0A3M7RFN4_BRAPC</name>